<organism evidence="12 13">
    <name type="scientific">Kingella bonacorsii</name>
    <dbReference type="NCBI Taxonomy" id="2796361"/>
    <lineage>
        <taxon>Bacteria</taxon>
        <taxon>Pseudomonadati</taxon>
        <taxon>Pseudomonadota</taxon>
        <taxon>Betaproteobacteria</taxon>
        <taxon>Neisseriales</taxon>
        <taxon>Neisseriaceae</taxon>
        <taxon>Kingella</taxon>
    </lineage>
</organism>
<keyword evidence="5" id="KW-0501">Molybdenum cofactor biosynthesis</keyword>
<evidence type="ECO:0000256" key="10">
    <source>
        <dbReference type="ARBA" id="ARBA00032474"/>
    </source>
</evidence>
<dbReference type="SUPFAM" id="SSF54690">
    <property type="entry name" value="Molybdopterin synthase subunit MoaE"/>
    <property type="match status" value="1"/>
</dbReference>
<evidence type="ECO:0000256" key="5">
    <source>
        <dbReference type="ARBA" id="ARBA00023150"/>
    </source>
</evidence>
<proteinExistence type="inferred from homology"/>
<dbReference type="EMBL" id="JAEHNZ010000002">
    <property type="protein sequence ID" value="MBK0396670.1"/>
    <property type="molecule type" value="Genomic_DNA"/>
</dbReference>
<name>A0ABS1BUV7_9NEIS</name>
<evidence type="ECO:0000256" key="2">
    <source>
        <dbReference type="ARBA" id="ARBA00005426"/>
    </source>
</evidence>
<evidence type="ECO:0000256" key="11">
    <source>
        <dbReference type="ARBA" id="ARBA00049878"/>
    </source>
</evidence>
<sequence length="146" mass="16133">MFALTDQAINVQVLREQLTQNERCGAFNSFEGWVRRHNDGKTVDYLVYTAYAQLAQSQGEAIIAQAKQRFAIEDAVCVHRVGKLAIGEIAVFVGVSAAHRDAAFAACRFIIDTVKAEVPIWKQEFYTDGSAEQLPAWLANAEALAK</sequence>
<dbReference type="PANTHER" id="PTHR23404">
    <property type="entry name" value="MOLYBDOPTERIN SYNTHASE RELATED"/>
    <property type="match status" value="1"/>
</dbReference>
<protein>
    <recommendedName>
        <fullName evidence="4">Molybdopterin synthase catalytic subunit</fullName>
        <ecNumber evidence="3">2.8.1.12</ecNumber>
    </recommendedName>
    <alternativeName>
        <fullName evidence="9">MPT synthase subunit 2</fullName>
    </alternativeName>
    <alternativeName>
        <fullName evidence="7">Molybdenum cofactor biosynthesis protein E</fullName>
    </alternativeName>
    <alternativeName>
        <fullName evidence="8">Molybdopterin-converting factor large subunit</fullName>
    </alternativeName>
    <alternativeName>
        <fullName evidence="10">Molybdopterin-converting factor subunit 2</fullName>
    </alternativeName>
</protein>
<evidence type="ECO:0000256" key="3">
    <source>
        <dbReference type="ARBA" id="ARBA00011950"/>
    </source>
</evidence>
<evidence type="ECO:0000256" key="9">
    <source>
        <dbReference type="ARBA" id="ARBA00030781"/>
    </source>
</evidence>
<evidence type="ECO:0000313" key="12">
    <source>
        <dbReference type="EMBL" id="MBK0396670.1"/>
    </source>
</evidence>
<comment type="pathway">
    <text evidence="1">Cofactor biosynthesis; molybdopterin biosynthesis.</text>
</comment>
<dbReference type="Gene3D" id="3.90.1170.40">
    <property type="entry name" value="Molybdopterin biosynthesis MoaE subunit"/>
    <property type="match status" value="1"/>
</dbReference>
<keyword evidence="13" id="KW-1185">Reference proteome</keyword>
<evidence type="ECO:0000256" key="4">
    <source>
        <dbReference type="ARBA" id="ARBA00013858"/>
    </source>
</evidence>
<dbReference type="Proteomes" id="UP000614058">
    <property type="component" value="Unassembled WGS sequence"/>
</dbReference>
<reference evidence="12 13" key="1">
    <citation type="journal article" date="2021" name="Pathogens">
        <title>Isolation and Characterization of Kingella bonacorsii sp. nov., A Novel Kingella Species Detected in a Stable Periodontitis Subject.</title>
        <authorList>
            <person name="Antezack A."/>
            <person name="Boxberger M."/>
            <person name="Rolland C."/>
            <person name="Monnet-Corti V."/>
            <person name="La Scola B."/>
        </authorList>
    </citation>
    <scope>NUCLEOTIDE SEQUENCE [LARGE SCALE GENOMIC DNA]</scope>
    <source>
        <strain evidence="12 13">Marseille-Q4569</strain>
    </source>
</reference>
<evidence type="ECO:0000256" key="8">
    <source>
        <dbReference type="ARBA" id="ARBA00030407"/>
    </source>
</evidence>
<evidence type="ECO:0000313" key="13">
    <source>
        <dbReference type="Proteomes" id="UP000614058"/>
    </source>
</evidence>
<accession>A0ABS1BUV7</accession>
<dbReference type="Pfam" id="PF02391">
    <property type="entry name" value="MoaE"/>
    <property type="match status" value="1"/>
</dbReference>
<dbReference type="InterPro" id="IPR036563">
    <property type="entry name" value="MoaE_sf"/>
</dbReference>
<comment type="subunit">
    <text evidence="6">Heterotetramer of 2 MoaD subunits and 2 MoaE subunits. Also stable as homodimer. The enzyme changes between these two forms during catalysis.</text>
</comment>
<comment type="catalytic activity">
    <reaction evidence="11">
        <text>2 [molybdopterin-synthase sulfur-carrier protein]-C-terminal-Gly-aminoethanethioate + cyclic pyranopterin phosphate + H2O = molybdopterin + 2 [molybdopterin-synthase sulfur-carrier protein]-C-terminal Gly-Gly + 2 H(+)</text>
        <dbReference type="Rhea" id="RHEA:26333"/>
        <dbReference type="Rhea" id="RHEA-COMP:12202"/>
        <dbReference type="Rhea" id="RHEA-COMP:19907"/>
        <dbReference type="ChEBI" id="CHEBI:15377"/>
        <dbReference type="ChEBI" id="CHEBI:15378"/>
        <dbReference type="ChEBI" id="CHEBI:58698"/>
        <dbReference type="ChEBI" id="CHEBI:59648"/>
        <dbReference type="ChEBI" id="CHEBI:90778"/>
        <dbReference type="ChEBI" id="CHEBI:232372"/>
        <dbReference type="EC" id="2.8.1.12"/>
    </reaction>
</comment>
<dbReference type="InterPro" id="IPR003448">
    <property type="entry name" value="Mopterin_biosynth_MoaE"/>
</dbReference>
<dbReference type="RefSeq" id="WP_003798125.1">
    <property type="nucleotide sequence ID" value="NZ_JAEHNZ010000002.1"/>
</dbReference>
<comment type="caution">
    <text evidence="12">The sequence shown here is derived from an EMBL/GenBank/DDBJ whole genome shotgun (WGS) entry which is preliminary data.</text>
</comment>
<comment type="similarity">
    <text evidence="2">Belongs to the MoaE family.</text>
</comment>
<dbReference type="CDD" id="cd00756">
    <property type="entry name" value="MoaE"/>
    <property type="match status" value="1"/>
</dbReference>
<evidence type="ECO:0000256" key="1">
    <source>
        <dbReference type="ARBA" id="ARBA00005046"/>
    </source>
</evidence>
<gene>
    <name evidence="12" type="ORF">JDW22_08835</name>
</gene>
<dbReference type="GeneID" id="84905498"/>
<evidence type="ECO:0000256" key="6">
    <source>
        <dbReference type="ARBA" id="ARBA00026066"/>
    </source>
</evidence>
<evidence type="ECO:0000256" key="7">
    <source>
        <dbReference type="ARBA" id="ARBA00029745"/>
    </source>
</evidence>
<dbReference type="EC" id="2.8.1.12" evidence="3"/>